<gene>
    <name evidence="1" type="ORF">Q604_UNBc4C00081G0002</name>
</gene>
<name>W1WEE2_9ZZZZ</name>
<dbReference type="InterPro" id="IPR010434">
    <property type="entry name" value="DUF1033"/>
</dbReference>
<dbReference type="EMBL" id="AZMM01018862">
    <property type="protein sequence ID" value="ETJ16261.1"/>
    <property type="molecule type" value="Genomic_DNA"/>
</dbReference>
<dbReference type="AlphaFoldDB" id="W1WEE2"/>
<sequence>MWTVVKIRADYEGWWLFEDWPQKIVEQSEFTTYDQMLDYYINVLNHSKKCYDNYVVGKYNIHAFYNNCDLNFCEDCEEDLQIFYSFIILKNNEVYFNLPKIDWMIIFYNCIAI</sequence>
<evidence type="ECO:0000313" key="1">
    <source>
        <dbReference type="EMBL" id="ETJ16261.1"/>
    </source>
</evidence>
<organism evidence="1">
    <name type="scientific">human gut metagenome</name>
    <dbReference type="NCBI Taxonomy" id="408170"/>
    <lineage>
        <taxon>unclassified sequences</taxon>
        <taxon>metagenomes</taxon>
        <taxon>organismal metagenomes</taxon>
    </lineage>
</organism>
<protein>
    <submittedName>
        <fullName evidence="1">Putative superoxide dismutase</fullName>
    </submittedName>
</protein>
<accession>W1WEE2</accession>
<proteinExistence type="predicted"/>
<comment type="caution">
    <text evidence="1">The sequence shown here is derived from an EMBL/GenBank/DDBJ whole genome shotgun (WGS) entry which is preliminary data.</text>
</comment>
<reference evidence="1" key="1">
    <citation type="submission" date="2013-12" db="EMBL/GenBank/DDBJ databases">
        <title>A Varibaculum cambriense genome reconstructed from a premature infant gut community with otherwise low bacterial novelty that shifts toward anaerobic metabolism during the third week of life.</title>
        <authorList>
            <person name="Brown C.T."/>
            <person name="Sharon I."/>
            <person name="Thomas B.C."/>
            <person name="Castelle C.J."/>
            <person name="Morowitz M.J."/>
            <person name="Banfield J.F."/>
        </authorList>
    </citation>
    <scope>NUCLEOTIDE SEQUENCE</scope>
</reference>
<dbReference type="Pfam" id="PF06279">
    <property type="entry name" value="DUF1033"/>
    <property type="match status" value="1"/>
</dbReference>